<protein>
    <submittedName>
        <fullName evidence="1">Uncharacterized protein</fullName>
    </submittedName>
</protein>
<keyword evidence="2" id="KW-1185">Reference proteome</keyword>
<evidence type="ECO:0000313" key="1">
    <source>
        <dbReference type="EMBL" id="GGP76950.1"/>
    </source>
</evidence>
<dbReference type="EMBL" id="BMQJ01000001">
    <property type="protein sequence ID" value="GGP76950.1"/>
    <property type="molecule type" value="Genomic_DNA"/>
</dbReference>
<accession>A0ABQ2QDF0</accession>
<gene>
    <name evidence="1" type="ORF">GCM10010140_01010</name>
</gene>
<organism evidence="1 2">
    <name type="scientific">Streptosporangium pseudovulgare</name>
    <dbReference type="NCBI Taxonomy" id="35765"/>
    <lineage>
        <taxon>Bacteria</taxon>
        <taxon>Bacillati</taxon>
        <taxon>Actinomycetota</taxon>
        <taxon>Actinomycetes</taxon>
        <taxon>Streptosporangiales</taxon>
        <taxon>Streptosporangiaceae</taxon>
        <taxon>Streptosporangium</taxon>
    </lineage>
</organism>
<sequence length="75" mass="7957">MVVFAIELAQFGREAVAHLDHDVFAAAEHRVVEHVPPVFGDKDQMGVERGNNVSPATVFGGVGHGPDDNVFDSGS</sequence>
<reference evidence="2" key="1">
    <citation type="journal article" date="2019" name="Int. J. Syst. Evol. Microbiol.">
        <title>The Global Catalogue of Microorganisms (GCM) 10K type strain sequencing project: providing services to taxonomists for standard genome sequencing and annotation.</title>
        <authorList>
            <consortium name="The Broad Institute Genomics Platform"/>
            <consortium name="The Broad Institute Genome Sequencing Center for Infectious Disease"/>
            <person name="Wu L."/>
            <person name="Ma J."/>
        </authorList>
    </citation>
    <scope>NUCLEOTIDE SEQUENCE [LARGE SCALE GENOMIC DNA]</scope>
    <source>
        <strain evidence="2">JCM 3115</strain>
    </source>
</reference>
<proteinExistence type="predicted"/>
<evidence type="ECO:0000313" key="2">
    <source>
        <dbReference type="Proteomes" id="UP000611554"/>
    </source>
</evidence>
<dbReference type="Proteomes" id="UP000611554">
    <property type="component" value="Unassembled WGS sequence"/>
</dbReference>
<comment type="caution">
    <text evidence="1">The sequence shown here is derived from an EMBL/GenBank/DDBJ whole genome shotgun (WGS) entry which is preliminary data.</text>
</comment>
<name>A0ABQ2QDF0_9ACTN</name>